<dbReference type="Pfam" id="PF13677">
    <property type="entry name" value="MotB_plug"/>
    <property type="match status" value="1"/>
</dbReference>
<dbReference type="CDD" id="cd07185">
    <property type="entry name" value="OmpA_C-like"/>
    <property type="match status" value="1"/>
</dbReference>
<evidence type="ECO:0000259" key="9">
    <source>
        <dbReference type="PROSITE" id="PS51123"/>
    </source>
</evidence>
<evidence type="ECO:0000256" key="8">
    <source>
        <dbReference type="SAM" id="Phobius"/>
    </source>
</evidence>
<keyword evidence="6 7" id="KW-0472">Membrane</keyword>
<dbReference type="EMBL" id="CP000285">
    <property type="protein sequence ID" value="ABE58857.1"/>
    <property type="molecule type" value="Genomic_DNA"/>
</dbReference>
<evidence type="ECO:0000256" key="5">
    <source>
        <dbReference type="ARBA" id="ARBA00022989"/>
    </source>
</evidence>
<name>Q1QXF1_CHRI1</name>
<evidence type="ECO:0000256" key="4">
    <source>
        <dbReference type="ARBA" id="ARBA00022692"/>
    </source>
</evidence>
<organism evidence="10 11">
    <name type="scientific">Chromohalobacter israelensis (strain ATCC BAA-138 / DSM 3043 / CIP 106854 / NCIMB 13768 / 1H11)</name>
    <name type="common">Chromohalobacter salexigens</name>
    <dbReference type="NCBI Taxonomy" id="290398"/>
    <lineage>
        <taxon>Bacteria</taxon>
        <taxon>Pseudomonadati</taxon>
        <taxon>Pseudomonadota</taxon>
        <taxon>Gammaproteobacteria</taxon>
        <taxon>Oceanospirillales</taxon>
        <taxon>Halomonadaceae</taxon>
        <taxon>Chromohalobacter</taxon>
    </lineage>
</organism>
<dbReference type="PANTHER" id="PTHR30329:SF21">
    <property type="entry name" value="LIPOPROTEIN YIAD-RELATED"/>
    <property type="match status" value="1"/>
</dbReference>
<dbReference type="InterPro" id="IPR025713">
    <property type="entry name" value="MotB-like_N_dom"/>
</dbReference>
<reference evidence="10 11" key="1">
    <citation type="journal article" date="2011" name="Stand. Genomic Sci.">
        <title>Complete genome sequence of the halophilic and highly halotolerant Chromohalobacter salexigens type strain (1H11(T)).</title>
        <authorList>
            <person name="Copeland A."/>
            <person name="O'Connor K."/>
            <person name="Lucas S."/>
            <person name="Lapidus A."/>
            <person name="Berry K.W."/>
            <person name="Detter J.C."/>
            <person name="Del Rio T.G."/>
            <person name="Hammon N."/>
            <person name="Dalin E."/>
            <person name="Tice H."/>
            <person name="Pitluck S."/>
            <person name="Bruce D."/>
            <person name="Goodwin L."/>
            <person name="Han C."/>
            <person name="Tapia R."/>
            <person name="Saunders E."/>
            <person name="Schmutz J."/>
            <person name="Brettin T."/>
            <person name="Larimer F."/>
            <person name="Land M."/>
            <person name="Hauser L."/>
            <person name="Vargas C."/>
            <person name="Nieto J.J."/>
            <person name="Kyrpides N.C."/>
            <person name="Ivanova N."/>
            <person name="Goker M."/>
            <person name="Klenk H.P."/>
            <person name="Csonka L.N."/>
            <person name="Woyke T."/>
        </authorList>
    </citation>
    <scope>NUCLEOTIDE SEQUENCE [LARGE SCALE GENOMIC DNA]</scope>
    <source>
        <strain evidence="11">ATCC BAA-138 / DSM 3043 / CIP 106854 / NCIMB 13768 / 1H11</strain>
    </source>
</reference>
<dbReference type="InterPro" id="IPR006665">
    <property type="entry name" value="OmpA-like"/>
</dbReference>
<protein>
    <submittedName>
        <fullName evidence="10">OmpA/MotB</fullName>
    </submittedName>
</protein>
<dbReference type="GeneID" id="95336146"/>
<dbReference type="STRING" id="290398.Csal_1504"/>
<dbReference type="Pfam" id="PF00691">
    <property type="entry name" value="OmpA"/>
    <property type="match status" value="1"/>
</dbReference>
<dbReference type="InterPro" id="IPR036737">
    <property type="entry name" value="OmpA-like_sf"/>
</dbReference>
<comment type="similarity">
    <text evidence="2">Belongs to the MotB family.</text>
</comment>
<dbReference type="RefSeq" id="WP_011506803.1">
    <property type="nucleotide sequence ID" value="NC_007963.1"/>
</dbReference>
<evidence type="ECO:0000256" key="6">
    <source>
        <dbReference type="ARBA" id="ARBA00023136"/>
    </source>
</evidence>
<proteinExistence type="inferred from homology"/>
<evidence type="ECO:0000313" key="11">
    <source>
        <dbReference type="Proteomes" id="UP000000239"/>
    </source>
</evidence>
<evidence type="ECO:0000256" key="1">
    <source>
        <dbReference type="ARBA" id="ARBA00004162"/>
    </source>
</evidence>
<dbReference type="GO" id="GO:0005886">
    <property type="term" value="C:plasma membrane"/>
    <property type="evidence" value="ECO:0007669"/>
    <property type="project" value="UniProtKB-SubCell"/>
</dbReference>
<dbReference type="SUPFAM" id="SSF103088">
    <property type="entry name" value="OmpA-like"/>
    <property type="match status" value="1"/>
</dbReference>
<sequence>MSRASHRYAIDAGDTLLAPVHASNDEGGGWLMSYLDMLTLLITLFVLLLALTGNDDSAAEEALAFPVLGVPTLQASAWSPTFYVPPRSDKRYVPPRDTTFYTPPPMPPRPPRMIMVNPAPAEALVENAKAAVREPAGVRRLPNTLKPFIDGVVVTQSAQGLNFRIENHLLFSSSQADLTDEGRAVLRQLLDSLRAFDGEITIEGHTDSRPIATDRFPSNWELSTARATAVLRFLVGEGLDSEALRAVGYADTRPLQSNDSAEGRAANRRVELVLHEPEPSDAP</sequence>
<dbReference type="PROSITE" id="PS51123">
    <property type="entry name" value="OMPA_2"/>
    <property type="match status" value="1"/>
</dbReference>
<keyword evidence="4 8" id="KW-0812">Transmembrane</keyword>
<feature type="domain" description="OmpA-like" evidence="9">
    <location>
        <begin position="159"/>
        <end position="278"/>
    </location>
</feature>
<keyword evidence="5 8" id="KW-1133">Transmembrane helix</keyword>
<dbReference type="AlphaFoldDB" id="Q1QXF1"/>
<evidence type="ECO:0000313" key="10">
    <source>
        <dbReference type="EMBL" id="ABE58857.1"/>
    </source>
</evidence>
<dbReference type="InterPro" id="IPR050330">
    <property type="entry name" value="Bact_OuterMem_StrucFunc"/>
</dbReference>
<dbReference type="PANTHER" id="PTHR30329">
    <property type="entry name" value="STATOR ELEMENT OF FLAGELLAR MOTOR COMPLEX"/>
    <property type="match status" value="1"/>
</dbReference>
<keyword evidence="3" id="KW-1003">Cell membrane</keyword>
<gene>
    <name evidence="10" type="ordered locus">Csal_1504</name>
</gene>
<dbReference type="Proteomes" id="UP000000239">
    <property type="component" value="Chromosome"/>
</dbReference>
<evidence type="ECO:0000256" key="3">
    <source>
        <dbReference type="ARBA" id="ARBA00022475"/>
    </source>
</evidence>
<comment type="subcellular location">
    <subcellularLocation>
        <location evidence="1">Cell membrane</location>
        <topology evidence="1">Single-pass membrane protein</topology>
    </subcellularLocation>
</comment>
<accession>Q1QXF1</accession>
<dbReference type="KEGG" id="csa:Csal_1504"/>
<evidence type="ECO:0000256" key="2">
    <source>
        <dbReference type="ARBA" id="ARBA00008914"/>
    </source>
</evidence>
<evidence type="ECO:0000256" key="7">
    <source>
        <dbReference type="PROSITE-ProRule" id="PRU00473"/>
    </source>
</evidence>
<keyword evidence="11" id="KW-1185">Reference proteome</keyword>
<dbReference type="eggNOG" id="COG1360">
    <property type="taxonomic scope" value="Bacteria"/>
</dbReference>
<feature type="transmembrane region" description="Helical" evidence="8">
    <location>
        <begin position="31"/>
        <end position="51"/>
    </location>
</feature>
<dbReference type="Gene3D" id="3.30.1330.60">
    <property type="entry name" value="OmpA-like domain"/>
    <property type="match status" value="1"/>
</dbReference>
<dbReference type="HOGENOM" id="CLU_016890_0_0_6"/>